<proteinExistence type="predicted"/>
<sequence>MQSLGAVLTALLAVDFGAAASRIKRNALLWVIVGVLLVTAYVFALVAIALVLAEHYSPIIASVAIALALLAAALVLVAVMAARNARDRRLVDERRRRSLLQTNLALAAGTSILRKQPLIGVGTAIAVGLLLGLGRGRRRSKRR</sequence>
<keyword evidence="1" id="KW-0812">Transmembrane</keyword>
<keyword evidence="3" id="KW-1185">Reference proteome</keyword>
<dbReference type="RefSeq" id="WP_064240163.1">
    <property type="nucleotide sequence ID" value="NZ_LPUX01000047.1"/>
</dbReference>
<comment type="caution">
    <text evidence="2">The sequence shown here is derived from an EMBL/GenBank/DDBJ whole genome shotgun (WGS) entry which is preliminary data.</text>
</comment>
<feature type="transmembrane region" description="Helical" evidence="1">
    <location>
        <begin position="59"/>
        <end position="82"/>
    </location>
</feature>
<gene>
    <name evidence="2" type="ORF">AU381_27315</name>
</gene>
<reference evidence="2 3" key="1">
    <citation type="journal article" date="2016" name="Int. J. Syst. Evol. Microbiol.">
        <title>Ensifer glycinis sp. nov., an novel rhizobial species associated with Glycine spp.</title>
        <authorList>
            <person name="Yan H."/>
            <person name="Yan J."/>
            <person name="Sui X.H."/>
            <person name="Wang E.T."/>
            <person name="Chen W.X."/>
            <person name="Zhang X.X."/>
            <person name="Chen W.F."/>
        </authorList>
    </citation>
    <scope>NUCLEOTIDE SEQUENCE [LARGE SCALE GENOMIC DNA]</scope>
    <source>
        <strain evidence="2 3">CCBAU 23380</strain>
    </source>
</reference>
<dbReference type="AlphaFoldDB" id="A0A178Y7G6"/>
<accession>A0A178Y7G6</accession>
<feature type="transmembrane region" description="Helical" evidence="1">
    <location>
        <begin position="29"/>
        <end position="52"/>
    </location>
</feature>
<organism evidence="2 3">
    <name type="scientific">Sinorhizobium glycinis</name>
    <dbReference type="NCBI Taxonomy" id="1472378"/>
    <lineage>
        <taxon>Bacteria</taxon>
        <taxon>Pseudomonadati</taxon>
        <taxon>Pseudomonadota</taxon>
        <taxon>Alphaproteobacteria</taxon>
        <taxon>Hyphomicrobiales</taxon>
        <taxon>Rhizobiaceae</taxon>
        <taxon>Sinorhizobium/Ensifer group</taxon>
        <taxon>Sinorhizobium</taxon>
    </lineage>
</organism>
<name>A0A178Y7G6_9HYPH</name>
<evidence type="ECO:0000256" key="1">
    <source>
        <dbReference type="SAM" id="Phobius"/>
    </source>
</evidence>
<dbReference type="OrthoDB" id="8421907at2"/>
<evidence type="ECO:0000313" key="2">
    <source>
        <dbReference type="EMBL" id="OAP43304.1"/>
    </source>
</evidence>
<keyword evidence="1" id="KW-1133">Transmembrane helix</keyword>
<evidence type="ECO:0000313" key="3">
    <source>
        <dbReference type="Proteomes" id="UP000094025"/>
    </source>
</evidence>
<dbReference type="EMBL" id="LPUX01000047">
    <property type="protein sequence ID" value="OAP43304.1"/>
    <property type="molecule type" value="Genomic_DNA"/>
</dbReference>
<dbReference type="Proteomes" id="UP000094025">
    <property type="component" value="Unassembled WGS sequence"/>
</dbReference>
<keyword evidence="1" id="KW-0472">Membrane</keyword>
<protein>
    <submittedName>
        <fullName evidence="2">Uncharacterized protein</fullName>
    </submittedName>
</protein>